<keyword evidence="2" id="KW-1185">Reference proteome</keyword>
<proteinExistence type="predicted"/>
<protein>
    <submittedName>
        <fullName evidence="1">Uncharacterized protein</fullName>
    </submittedName>
</protein>
<accession>M9RBH0</accession>
<evidence type="ECO:0000313" key="1">
    <source>
        <dbReference type="EMBL" id="AGI67170.1"/>
    </source>
</evidence>
<dbReference type="EMBL" id="CP003740">
    <property type="protein sequence ID" value="AGI67170.1"/>
    <property type="molecule type" value="Genomic_DNA"/>
</dbReference>
<dbReference type="InterPro" id="IPR023393">
    <property type="entry name" value="START-like_dom_sf"/>
</dbReference>
<dbReference type="HOGENOM" id="CLU_2082411_0_0_5"/>
<dbReference type="eggNOG" id="COG3832">
    <property type="taxonomic scope" value="Bacteria"/>
</dbReference>
<name>M9RBH0_9RHOB</name>
<dbReference type="Proteomes" id="UP000005307">
    <property type="component" value="Chromosome"/>
</dbReference>
<dbReference type="CDD" id="cd07814">
    <property type="entry name" value="SRPBCC_CalC_Aha1-like"/>
    <property type="match status" value="1"/>
</dbReference>
<gene>
    <name evidence="1" type="ORF">OAN307_c14950</name>
</gene>
<reference evidence="1 2" key="1">
    <citation type="journal article" date="2013" name="PLoS ONE">
        <title>Poles Apart: Arctic and Antarctic Octadecabacter strains Share High Genome Plasticity and a New Type of Xanthorhodopsin.</title>
        <authorList>
            <person name="Vollmers J."/>
            <person name="Voget S."/>
            <person name="Dietrich S."/>
            <person name="Gollnow K."/>
            <person name="Smits M."/>
            <person name="Meyer K."/>
            <person name="Brinkhoff T."/>
            <person name="Simon M."/>
            <person name="Daniel R."/>
        </authorList>
    </citation>
    <scope>NUCLEOTIDE SEQUENCE [LARGE SCALE GENOMIC DNA]</scope>
    <source>
        <strain evidence="1 2">307</strain>
    </source>
</reference>
<sequence>MFSTTSGDKLMWGDIITATPYDDLEYTVTIVPMGGAISIVKWALDDVASGTRLSLVHAGLPAGEDAFGLTRALDKGWDGHFAPLRTAQRRLASILCKTLPKPACHTNCKGGGLLLFS</sequence>
<dbReference type="SUPFAM" id="SSF55961">
    <property type="entry name" value="Bet v1-like"/>
    <property type="match status" value="1"/>
</dbReference>
<dbReference type="KEGG" id="oat:OAN307_c14950"/>
<evidence type="ECO:0000313" key="2">
    <source>
        <dbReference type="Proteomes" id="UP000005307"/>
    </source>
</evidence>
<dbReference type="STRING" id="391626.OAN307_c14950"/>
<dbReference type="RefSeq" id="WP_015499205.1">
    <property type="nucleotide sequence ID" value="NC_020911.1"/>
</dbReference>
<dbReference type="Gene3D" id="3.30.530.20">
    <property type="match status" value="1"/>
</dbReference>
<organism evidence="1 2">
    <name type="scientific">Octadecabacter antarcticus 307</name>
    <dbReference type="NCBI Taxonomy" id="391626"/>
    <lineage>
        <taxon>Bacteria</taxon>
        <taxon>Pseudomonadati</taxon>
        <taxon>Pseudomonadota</taxon>
        <taxon>Alphaproteobacteria</taxon>
        <taxon>Rhodobacterales</taxon>
        <taxon>Roseobacteraceae</taxon>
        <taxon>Octadecabacter</taxon>
    </lineage>
</organism>
<dbReference type="AlphaFoldDB" id="M9RBH0"/>